<feature type="domain" description="FYVE-type" evidence="5">
    <location>
        <begin position="69"/>
        <end position="129"/>
    </location>
</feature>
<dbReference type="RefSeq" id="XP_056696461.1">
    <property type="nucleotide sequence ID" value="XM_056840483.1"/>
</dbReference>
<dbReference type="SMART" id="SM00064">
    <property type="entry name" value="FYVE"/>
    <property type="match status" value="1"/>
</dbReference>
<evidence type="ECO:0000313" key="7">
    <source>
        <dbReference type="RefSeq" id="XP_056696461.1"/>
    </source>
</evidence>
<evidence type="ECO:0000256" key="3">
    <source>
        <dbReference type="ARBA" id="ARBA00022833"/>
    </source>
</evidence>
<sequence>MIYVLFFEGGVHSCDIFCVQLQFKEMGGRIRSSEPPKAMDQSAEKKKGFADWMNKLKPVNEEKDHWVPDEAVSKCTGCGGDFSAFNRRHHCRNCGDVFCDKCTQGRTPLTLEDSAQAVRVCDRCVAHVSQRLSMAKEASTRPISLQSHEDLAKKLQEEMEKNLRISSAREQIKLY</sequence>
<dbReference type="GeneID" id="110803165"/>
<keyword evidence="3" id="KW-0862">Zinc</keyword>
<proteinExistence type="predicted"/>
<keyword evidence="1" id="KW-0479">Metal-binding</keyword>
<name>A0ABM3RLG5_SPIOL</name>
<organism evidence="6 7">
    <name type="scientific">Spinacia oleracea</name>
    <name type="common">Spinach</name>
    <dbReference type="NCBI Taxonomy" id="3562"/>
    <lineage>
        <taxon>Eukaryota</taxon>
        <taxon>Viridiplantae</taxon>
        <taxon>Streptophyta</taxon>
        <taxon>Embryophyta</taxon>
        <taxon>Tracheophyta</taxon>
        <taxon>Spermatophyta</taxon>
        <taxon>Magnoliopsida</taxon>
        <taxon>eudicotyledons</taxon>
        <taxon>Gunneridae</taxon>
        <taxon>Pentapetalae</taxon>
        <taxon>Caryophyllales</taxon>
        <taxon>Chenopodiaceae</taxon>
        <taxon>Chenopodioideae</taxon>
        <taxon>Anserineae</taxon>
        <taxon>Spinacia</taxon>
    </lineage>
</organism>
<protein>
    <submittedName>
        <fullName evidence="7">Protein FREE1-like isoform X1</fullName>
    </submittedName>
</protein>
<dbReference type="InterPro" id="IPR000306">
    <property type="entry name" value="Znf_FYVE"/>
</dbReference>
<accession>A0ABM3RLG5</accession>
<dbReference type="SUPFAM" id="SSF57903">
    <property type="entry name" value="FYVE/PHD zinc finger"/>
    <property type="match status" value="1"/>
</dbReference>
<dbReference type="Pfam" id="PF01363">
    <property type="entry name" value="FYVE"/>
    <property type="match status" value="1"/>
</dbReference>
<dbReference type="Gene3D" id="3.30.40.10">
    <property type="entry name" value="Zinc/RING finger domain, C3HC4 (zinc finger)"/>
    <property type="match status" value="1"/>
</dbReference>
<dbReference type="PROSITE" id="PS50178">
    <property type="entry name" value="ZF_FYVE"/>
    <property type="match status" value="1"/>
</dbReference>
<evidence type="ECO:0000256" key="4">
    <source>
        <dbReference type="PROSITE-ProRule" id="PRU00091"/>
    </source>
</evidence>
<evidence type="ECO:0000313" key="6">
    <source>
        <dbReference type="Proteomes" id="UP000813463"/>
    </source>
</evidence>
<dbReference type="PANTHER" id="PTHR46977">
    <property type="entry name" value="PROTEIN FREE1"/>
    <property type="match status" value="1"/>
</dbReference>
<evidence type="ECO:0000259" key="5">
    <source>
        <dbReference type="PROSITE" id="PS50178"/>
    </source>
</evidence>
<keyword evidence="6" id="KW-1185">Reference proteome</keyword>
<dbReference type="InterPro" id="IPR017455">
    <property type="entry name" value="Znf_FYVE-rel"/>
</dbReference>
<dbReference type="InterPro" id="IPR045893">
    <property type="entry name" value="FREE1"/>
</dbReference>
<reference evidence="6" key="1">
    <citation type="journal article" date="2021" name="Nat. Commun.">
        <title>Genomic analyses provide insights into spinach domestication and the genetic basis of agronomic traits.</title>
        <authorList>
            <person name="Cai X."/>
            <person name="Sun X."/>
            <person name="Xu C."/>
            <person name="Sun H."/>
            <person name="Wang X."/>
            <person name="Ge C."/>
            <person name="Zhang Z."/>
            <person name="Wang Q."/>
            <person name="Fei Z."/>
            <person name="Jiao C."/>
            <person name="Wang Q."/>
        </authorList>
    </citation>
    <scope>NUCLEOTIDE SEQUENCE [LARGE SCALE GENOMIC DNA]</scope>
    <source>
        <strain evidence="6">cv. Varoflay</strain>
    </source>
</reference>
<dbReference type="InterPro" id="IPR011011">
    <property type="entry name" value="Znf_FYVE_PHD"/>
</dbReference>
<dbReference type="InterPro" id="IPR013083">
    <property type="entry name" value="Znf_RING/FYVE/PHD"/>
</dbReference>
<dbReference type="Proteomes" id="UP000813463">
    <property type="component" value="Chromosome 3"/>
</dbReference>
<reference evidence="7" key="2">
    <citation type="submission" date="2025-08" db="UniProtKB">
        <authorList>
            <consortium name="RefSeq"/>
        </authorList>
    </citation>
    <scope>IDENTIFICATION</scope>
    <source>
        <tissue evidence="7">Leaf</tissue>
    </source>
</reference>
<evidence type="ECO:0000256" key="2">
    <source>
        <dbReference type="ARBA" id="ARBA00022771"/>
    </source>
</evidence>
<evidence type="ECO:0000256" key="1">
    <source>
        <dbReference type="ARBA" id="ARBA00022723"/>
    </source>
</evidence>
<gene>
    <name evidence="7" type="primary">LOC110803165</name>
</gene>
<keyword evidence="2 4" id="KW-0863">Zinc-finger</keyword>
<dbReference type="PANTHER" id="PTHR46977:SF1">
    <property type="entry name" value="PROTEIN FREE1"/>
    <property type="match status" value="1"/>
</dbReference>